<dbReference type="EMBL" id="FNXG01000005">
    <property type="protein sequence ID" value="SEI08223.1"/>
    <property type="molecule type" value="Genomic_DNA"/>
</dbReference>
<dbReference type="PIRSF" id="PIRSF031890">
    <property type="entry name" value="UCP031890_transporter_Tim44"/>
    <property type="match status" value="1"/>
</dbReference>
<evidence type="ECO:0000313" key="2">
    <source>
        <dbReference type="EMBL" id="SEI08223.1"/>
    </source>
</evidence>
<sequence>MSNTLLQILVLAAIAVFLILRLRNVLGTREGFEPPRQQAPGPRPALRAVPTEPESDILDHVQPGTPEAEALTAMQRIEPDFAVGPFLTGAKQAYEMILTGFERGEIDEIRPFLAPPVAEAFDAVIADRSARGITTEMQYLGTREIAVQAASLDPATGLASISVRFVGELIAAHRDAAGEVVEGDPKAARKQRDLWTFERRMGQDDPNWQLVATA</sequence>
<dbReference type="OrthoDB" id="9798618at2"/>
<gene>
    <name evidence="2" type="ORF">SAMN04488075_2708</name>
</gene>
<feature type="domain" description="Tim44-like" evidence="1">
    <location>
        <begin position="68"/>
        <end position="214"/>
    </location>
</feature>
<evidence type="ECO:0000259" key="1">
    <source>
        <dbReference type="SMART" id="SM00978"/>
    </source>
</evidence>
<dbReference type="InterPro" id="IPR016985">
    <property type="entry name" value="UCP031890_Tim44-rel"/>
</dbReference>
<dbReference type="Proteomes" id="UP000199125">
    <property type="component" value="Unassembled WGS sequence"/>
</dbReference>
<keyword evidence="3" id="KW-1185">Reference proteome</keyword>
<reference evidence="3" key="1">
    <citation type="submission" date="2016-10" db="EMBL/GenBank/DDBJ databases">
        <authorList>
            <person name="Varghese N."/>
            <person name="Submissions S."/>
        </authorList>
    </citation>
    <scope>NUCLEOTIDE SEQUENCE [LARGE SCALE GENOMIC DNA]</scope>
    <source>
        <strain evidence="3">DSM 11593</strain>
    </source>
</reference>
<dbReference type="SMART" id="SM00978">
    <property type="entry name" value="Tim44"/>
    <property type="match status" value="1"/>
</dbReference>
<proteinExistence type="predicted"/>
<dbReference type="Gene3D" id="3.10.450.240">
    <property type="match status" value="1"/>
</dbReference>
<dbReference type="InterPro" id="IPR007379">
    <property type="entry name" value="Tim44-like_dom"/>
</dbReference>
<accession>A0A1H6N6T6</accession>
<protein>
    <submittedName>
        <fullName evidence="2">Predicted lipid-binding transport protein, Tim44 family</fullName>
    </submittedName>
</protein>
<name>A0A1H6N6T6_9RHOB</name>
<dbReference type="AlphaFoldDB" id="A0A1H6N6T6"/>
<organism evidence="2 3">
    <name type="scientific">Paracoccus alkenifer</name>
    <dbReference type="NCBI Taxonomy" id="65735"/>
    <lineage>
        <taxon>Bacteria</taxon>
        <taxon>Pseudomonadati</taxon>
        <taxon>Pseudomonadota</taxon>
        <taxon>Alphaproteobacteria</taxon>
        <taxon>Rhodobacterales</taxon>
        <taxon>Paracoccaceae</taxon>
        <taxon>Paracoccus</taxon>
    </lineage>
</organism>
<dbReference type="STRING" id="65735.SAMN04488075_2708"/>
<dbReference type="RefSeq" id="WP_090848623.1">
    <property type="nucleotide sequence ID" value="NZ_FNXG01000005.1"/>
</dbReference>
<evidence type="ECO:0000313" key="3">
    <source>
        <dbReference type="Proteomes" id="UP000199125"/>
    </source>
</evidence>
<dbReference type="InterPro" id="IPR032710">
    <property type="entry name" value="NTF2-like_dom_sf"/>
</dbReference>
<dbReference type="Pfam" id="PF04280">
    <property type="entry name" value="Tim44"/>
    <property type="match status" value="1"/>
</dbReference>
<dbReference type="NCBIfam" id="NF033779">
    <property type="entry name" value="Tim44_TimA_adap"/>
    <property type="match status" value="1"/>
</dbReference>
<dbReference type="SUPFAM" id="SSF54427">
    <property type="entry name" value="NTF2-like"/>
    <property type="match status" value="1"/>
</dbReference>